<dbReference type="Pfam" id="PF00355">
    <property type="entry name" value="Rieske"/>
    <property type="match status" value="1"/>
</dbReference>
<gene>
    <name evidence="6" type="ORF">GTU67_05020</name>
</gene>
<dbReference type="GO" id="GO:0051537">
    <property type="term" value="F:2 iron, 2 sulfur cluster binding"/>
    <property type="evidence" value="ECO:0007669"/>
    <property type="project" value="UniProtKB-KW"/>
</dbReference>
<name>A0A842HLZ3_9BURK</name>
<proteinExistence type="predicted"/>
<evidence type="ECO:0000256" key="2">
    <source>
        <dbReference type="ARBA" id="ARBA00022723"/>
    </source>
</evidence>
<keyword evidence="1" id="KW-0001">2Fe-2S</keyword>
<protein>
    <submittedName>
        <fullName evidence="6">Rieske 2Fe-2S domain-containing protein</fullName>
    </submittedName>
</protein>
<evidence type="ECO:0000313" key="6">
    <source>
        <dbReference type="EMBL" id="MBC2769276.1"/>
    </source>
</evidence>
<keyword evidence="3" id="KW-0408">Iron</keyword>
<dbReference type="GO" id="GO:0046872">
    <property type="term" value="F:metal ion binding"/>
    <property type="evidence" value="ECO:0007669"/>
    <property type="project" value="UniProtKB-KW"/>
</dbReference>
<evidence type="ECO:0000313" key="7">
    <source>
        <dbReference type="Proteomes" id="UP000545386"/>
    </source>
</evidence>
<reference evidence="6 7" key="1">
    <citation type="submission" date="2020-08" db="EMBL/GenBank/DDBJ databases">
        <title>Paraeoetvoesia sp. YC-7-48 draft genome sequence.</title>
        <authorList>
            <person name="Yao L."/>
        </authorList>
    </citation>
    <scope>NUCLEOTIDE SEQUENCE [LARGE SCALE GENOMIC DNA]</scope>
    <source>
        <strain evidence="7">YC-7-48</strain>
    </source>
</reference>
<dbReference type="EMBL" id="JACJUU010000003">
    <property type="protein sequence ID" value="MBC2769276.1"/>
    <property type="molecule type" value="Genomic_DNA"/>
</dbReference>
<dbReference type="InterPro" id="IPR036922">
    <property type="entry name" value="Rieske_2Fe-2S_sf"/>
</dbReference>
<dbReference type="RefSeq" id="WP_185779050.1">
    <property type="nucleotide sequence ID" value="NZ_JACJUU010000003.1"/>
</dbReference>
<evidence type="ECO:0000259" key="5">
    <source>
        <dbReference type="PROSITE" id="PS51296"/>
    </source>
</evidence>
<keyword evidence="4" id="KW-0411">Iron-sulfur</keyword>
<feature type="domain" description="Rieske" evidence="5">
    <location>
        <begin position="6"/>
        <end position="51"/>
    </location>
</feature>
<accession>A0A842HLZ3</accession>
<evidence type="ECO:0000256" key="4">
    <source>
        <dbReference type="ARBA" id="ARBA00023014"/>
    </source>
</evidence>
<evidence type="ECO:0000256" key="1">
    <source>
        <dbReference type="ARBA" id="ARBA00022714"/>
    </source>
</evidence>
<dbReference type="PROSITE" id="PS51296">
    <property type="entry name" value="RIESKE"/>
    <property type="match status" value="1"/>
</dbReference>
<comment type="caution">
    <text evidence="6">The sequence shown here is derived from an EMBL/GenBank/DDBJ whole genome shotgun (WGS) entry which is preliminary data.</text>
</comment>
<keyword evidence="2" id="KW-0479">Metal-binding</keyword>
<organism evidence="6 7">
    <name type="scientific">Pusillimonas minor</name>
    <dbReference type="NCBI Taxonomy" id="2697024"/>
    <lineage>
        <taxon>Bacteria</taxon>
        <taxon>Pseudomonadati</taxon>
        <taxon>Pseudomonadota</taxon>
        <taxon>Betaproteobacteria</taxon>
        <taxon>Burkholderiales</taxon>
        <taxon>Alcaligenaceae</taxon>
        <taxon>Pusillimonas</taxon>
    </lineage>
</organism>
<keyword evidence="7" id="KW-1185">Reference proteome</keyword>
<dbReference type="Proteomes" id="UP000545386">
    <property type="component" value="Unassembled WGS sequence"/>
</dbReference>
<dbReference type="Gene3D" id="2.102.10.10">
    <property type="entry name" value="Rieske [2Fe-2S] iron-sulphur domain"/>
    <property type="match status" value="1"/>
</dbReference>
<sequence>MLKNFWYVACTSAELAQQPLGRIICNEPVVIYRQADGTPAILKNVCPHRQA</sequence>
<dbReference type="SUPFAM" id="SSF50022">
    <property type="entry name" value="ISP domain"/>
    <property type="match status" value="1"/>
</dbReference>
<dbReference type="InterPro" id="IPR017941">
    <property type="entry name" value="Rieske_2Fe-2S"/>
</dbReference>
<evidence type="ECO:0000256" key="3">
    <source>
        <dbReference type="ARBA" id="ARBA00023004"/>
    </source>
</evidence>
<dbReference type="AlphaFoldDB" id="A0A842HLZ3"/>